<sequence>MGRYREPAEPKSRYITAAGAKALNDELKYLWKVKRPAITQSVKEAAAQGDRSENAEYIYGKKQLREIDRRVRYLSKRLDVLTVVDRLPEDRNTVFFGAWVTVMDEQDHEGCYRIVGPDEIGQTPGYISMDSPMAKQLLKKHLGDEFSILRPDGNEAWYEITGIEYREAKESS</sequence>
<dbReference type="HAMAP" id="MF_00105">
    <property type="entry name" value="GreA_GreB"/>
    <property type="match status" value="1"/>
</dbReference>
<dbReference type="OrthoDB" id="5511940at2"/>
<dbReference type="Pfam" id="PF03449">
    <property type="entry name" value="GreA_GreB_N"/>
    <property type="match status" value="1"/>
</dbReference>
<dbReference type="GO" id="GO:0003746">
    <property type="term" value="F:translation elongation factor activity"/>
    <property type="evidence" value="ECO:0007669"/>
    <property type="project" value="UniProtKB-KW"/>
</dbReference>
<keyword evidence="1 4" id="KW-0805">Transcription regulation</keyword>
<evidence type="ECO:0000256" key="4">
    <source>
        <dbReference type="HAMAP-Rule" id="MF_00930"/>
    </source>
</evidence>
<reference evidence="7 8" key="1">
    <citation type="submission" date="2018-11" db="EMBL/GenBank/DDBJ databases">
        <title>The draft genome sequence of Amphritea balenae JAMM 1525T.</title>
        <authorList>
            <person name="Fang Z."/>
            <person name="Zhang Y."/>
            <person name="Han X."/>
        </authorList>
    </citation>
    <scope>NUCLEOTIDE SEQUENCE [LARGE SCALE GENOMIC DNA]</scope>
    <source>
        <strain evidence="7 8">JAMM 1525</strain>
    </source>
</reference>
<dbReference type="HAMAP" id="MF_00930">
    <property type="entry name" value="GreB"/>
    <property type="match status" value="1"/>
</dbReference>
<comment type="similarity">
    <text evidence="4">Belongs to the GreA/GreB family. GreB subfamily.</text>
</comment>
<evidence type="ECO:0000313" key="7">
    <source>
        <dbReference type="EMBL" id="RRC99676.1"/>
    </source>
</evidence>
<dbReference type="InterPro" id="IPR006358">
    <property type="entry name" value="Tscrpt_elong_fac_GreB"/>
</dbReference>
<dbReference type="AlphaFoldDB" id="A0A3P1SR66"/>
<gene>
    <name evidence="4 7" type="primary">greB</name>
    <name evidence="7" type="ORF">EHS89_09300</name>
</gene>
<dbReference type="InterPro" id="IPR036953">
    <property type="entry name" value="GreA/GreB_C_sf"/>
</dbReference>
<dbReference type="InterPro" id="IPR023459">
    <property type="entry name" value="Tscrpt_elong_fac_GreA/B_fam"/>
</dbReference>
<evidence type="ECO:0000256" key="1">
    <source>
        <dbReference type="ARBA" id="ARBA00023015"/>
    </source>
</evidence>
<keyword evidence="7" id="KW-0251">Elongation factor</keyword>
<keyword evidence="3 4" id="KW-0804">Transcription</keyword>
<evidence type="ECO:0000256" key="3">
    <source>
        <dbReference type="ARBA" id="ARBA00023163"/>
    </source>
</evidence>
<dbReference type="GO" id="GO:0006354">
    <property type="term" value="P:DNA-templated transcription elongation"/>
    <property type="evidence" value="ECO:0007669"/>
    <property type="project" value="TreeGrafter"/>
</dbReference>
<comment type="function">
    <text evidence="4">Necessary for efficient RNA polymerase transcription elongation past template-encoded arresting sites. The arresting sites in DNA have the property of trapping a certain fraction of elongating RNA polymerases that pass through, resulting in locked ternary complexes. Cleavage of the nascent transcript by cleavage factors such as GreA or GreB allows the resumption of elongation from the new 3'terminus. GreB releases sequences of up to 9 nucleotides in length.</text>
</comment>
<dbReference type="SUPFAM" id="SSF54534">
    <property type="entry name" value="FKBP-like"/>
    <property type="match status" value="1"/>
</dbReference>
<keyword evidence="2 4" id="KW-0238">DNA-binding</keyword>
<evidence type="ECO:0000259" key="5">
    <source>
        <dbReference type="Pfam" id="PF01272"/>
    </source>
</evidence>
<dbReference type="Pfam" id="PF01272">
    <property type="entry name" value="GreA_GreB"/>
    <property type="match status" value="1"/>
</dbReference>
<dbReference type="GO" id="GO:0032784">
    <property type="term" value="P:regulation of DNA-templated transcription elongation"/>
    <property type="evidence" value="ECO:0007669"/>
    <property type="project" value="UniProtKB-UniRule"/>
</dbReference>
<dbReference type="PIRSF" id="PIRSF006092">
    <property type="entry name" value="GreA_GreB"/>
    <property type="match status" value="1"/>
</dbReference>
<dbReference type="PANTHER" id="PTHR30437:SF6">
    <property type="entry name" value="TRANSCRIPTION ELONGATION FACTOR GREB"/>
    <property type="match status" value="1"/>
</dbReference>
<dbReference type="Proteomes" id="UP000267535">
    <property type="component" value="Unassembled WGS sequence"/>
</dbReference>
<dbReference type="SUPFAM" id="SSF46557">
    <property type="entry name" value="GreA transcript cleavage protein, N-terminal domain"/>
    <property type="match status" value="1"/>
</dbReference>
<dbReference type="InterPro" id="IPR001437">
    <property type="entry name" value="Tscrpt_elong_fac_GreA/B_C"/>
</dbReference>
<dbReference type="InterPro" id="IPR036805">
    <property type="entry name" value="Tscrpt_elong_fac_GreA/B_N_sf"/>
</dbReference>
<proteinExistence type="inferred from homology"/>
<dbReference type="GO" id="GO:0070063">
    <property type="term" value="F:RNA polymerase binding"/>
    <property type="evidence" value="ECO:0007669"/>
    <property type="project" value="InterPro"/>
</dbReference>
<dbReference type="InterPro" id="IPR018151">
    <property type="entry name" value="TF_GreA/GreB_CS"/>
</dbReference>
<dbReference type="InterPro" id="IPR022691">
    <property type="entry name" value="Tscrpt_elong_fac_GreA/B_N"/>
</dbReference>
<protein>
    <recommendedName>
        <fullName evidence="4">Transcription elongation factor GreB</fullName>
    </recommendedName>
    <alternativeName>
        <fullName evidence="4">Transcript cleavage factor GreB</fullName>
    </alternativeName>
</protein>
<dbReference type="NCBIfam" id="TIGR01461">
    <property type="entry name" value="greB"/>
    <property type="match status" value="1"/>
</dbReference>
<dbReference type="FunFam" id="1.10.287.180:FF:000001">
    <property type="entry name" value="Transcription elongation factor GreA"/>
    <property type="match status" value="1"/>
</dbReference>
<accession>A0A3P1SR66</accession>
<keyword evidence="8" id="KW-1185">Reference proteome</keyword>
<dbReference type="Gene3D" id="1.10.287.180">
    <property type="entry name" value="Transcription elongation factor, GreA/GreB, N-terminal domain"/>
    <property type="match status" value="1"/>
</dbReference>
<evidence type="ECO:0000256" key="2">
    <source>
        <dbReference type="ARBA" id="ARBA00023125"/>
    </source>
</evidence>
<organism evidence="7 8">
    <name type="scientific">Amphritea balenae</name>
    <dbReference type="NCBI Taxonomy" id="452629"/>
    <lineage>
        <taxon>Bacteria</taxon>
        <taxon>Pseudomonadati</taxon>
        <taxon>Pseudomonadota</taxon>
        <taxon>Gammaproteobacteria</taxon>
        <taxon>Oceanospirillales</taxon>
        <taxon>Oceanospirillaceae</taxon>
        <taxon>Amphritea</taxon>
    </lineage>
</organism>
<evidence type="ECO:0000313" key="8">
    <source>
        <dbReference type="Proteomes" id="UP000267535"/>
    </source>
</evidence>
<dbReference type="NCBIfam" id="NF002506">
    <property type="entry name" value="PRK01885.1"/>
    <property type="match status" value="1"/>
</dbReference>
<dbReference type="PROSITE" id="PS00829">
    <property type="entry name" value="GREAB_1"/>
    <property type="match status" value="1"/>
</dbReference>
<dbReference type="EMBL" id="RQXV01000004">
    <property type="protein sequence ID" value="RRC99676.1"/>
    <property type="molecule type" value="Genomic_DNA"/>
</dbReference>
<dbReference type="PANTHER" id="PTHR30437">
    <property type="entry name" value="TRANSCRIPTION ELONGATION FACTOR GREA"/>
    <property type="match status" value="1"/>
</dbReference>
<comment type="caution">
    <text evidence="7">The sequence shown here is derived from an EMBL/GenBank/DDBJ whole genome shotgun (WGS) entry which is preliminary data.</text>
</comment>
<feature type="domain" description="Transcription elongation factor GreA/GreB N-terminal" evidence="6">
    <location>
        <begin position="14"/>
        <end position="82"/>
    </location>
</feature>
<dbReference type="InterPro" id="IPR028624">
    <property type="entry name" value="Tscrpt_elong_fac_GreA/B"/>
</dbReference>
<dbReference type="GO" id="GO:0003677">
    <property type="term" value="F:DNA binding"/>
    <property type="evidence" value="ECO:0007669"/>
    <property type="project" value="UniProtKB-UniRule"/>
</dbReference>
<dbReference type="FunFam" id="3.10.50.30:FF:000001">
    <property type="entry name" value="Transcription elongation factor GreA"/>
    <property type="match status" value="1"/>
</dbReference>
<feature type="domain" description="Transcription elongation factor GreA/GreB C-terminal" evidence="5">
    <location>
        <begin position="91"/>
        <end position="165"/>
    </location>
</feature>
<evidence type="ECO:0000259" key="6">
    <source>
        <dbReference type="Pfam" id="PF03449"/>
    </source>
</evidence>
<dbReference type="Gene3D" id="3.10.50.30">
    <property type="entry name" value="Transcription elongation factor, GreA/GreB, C-terminal domain"/>
    <property type="match status" value="1"/>
</dbReference>
<dbReference type="RefSeq" id="WP_124925866.1">
    <property type="nucleotide sequence ID" value="NZ_BMOH01000006.1"/>
</dbReference>
<name>A0A3P1SR66_9GAMM</name>
<keyword evidence="7" id="KW-0648">Protein biosynthesis</keyword>